<evidence type="ECO:0000313" key="1">
    <source>
        <dbReference type="EMBL" id="VDG74200.1"/>
    </source>
</evidence>
<accession>A0ABY6SZV3</accession>
<dbReference type="RefSeq" id="WP_230141333.1">
    <property type="nucleotide sequence ID" value="NZ_UYIN01000022.1"/>
</dbReference>
<evidence type="ECO:0000313" key="2">
    <source>
        <dbReference type="Proteomes" id="UP000277570"/>
    </source>
</evidence>
<comment type="caution">
    <text evidence="1">The sequence shown here is derived from an EMBL/GenBank/DDBJ whole genome shotgun (WGS) entry which is preliminary data.</text>
</comment>
<dbReference type="Proteomes" id="UP000277570">
    <property type="component" value="Unassembled WGS sequence"/>
</dbReference>
<proteinExistence type="predicted"/>
<protein>
    <submittedName>
        <fullName evidence="1">Uncharacterized conserved protein</fullName>
    </submittedName>
</protein>
<dbReference type="InterPro" id="IPR011231">
    <property type="entry name" value="Phage_VT1-Sakai_H0018"/>
</dbReference>
<reference evidence="1 2" key="1">
    <citation type="submission" date="2018-11" db="EMBL/GenBank/DDBJ databases">
        <authorList>
            <consortium name="Pathogen Informatics"/>
        </authorList>
    </citation>
    <scope>NUCLEOTIDE SEQUENCE [LARGE SCALE GENOMIC DNA]</scope>
    <source>
        <strain evidence="1 2">NCTC10913</strain>
    </source>
</reference>
<sequence>MKASYCQRGESLDYTNGSDSKIEAGSVINLTTRIGVAGTDINSKETGSVHVVGIFKMDKASSEAITIGTAVYYDTTNKCITATASSNVPAGYATASALESDAYVYVKLLG</sequence>
<dbReference type="PIRSF" id="PIRSF030771">
    <property type="entry name" value="UCP030771"/>
    <property type="match status" value="1"/>
</dbReference>
<organism evidence="1 2">
    <name type="scientific">Clostridium carnis</name>
    <dbReference type="NCBI Taxonomy" id="1530"/>
    <lineage>
        <taxon>Bacteria</taxon>
        <taxon>Bacillati</taxon>
        <taxon>Bacillota</taxon>
        <taxon>Clostridia</taxon>
        <taxon>Eubacteriales</taxon>
        <taxon>Clostridiaceae</taxon>
        <taxon>Clostridium</taxon>
    </lineage>
</organism>
<name>A0ABY6SZV3_9CLOT</name>
<dbReference type="Pfam" id="PF09956">
    <property type="entry name" value="Phage_cement_2"/>
    <property type="match status" value="1"/>
</dbReference>
<dbReference type="EMBL" id="UYIN01000022">
    <property type="protein sequence ID" value="VDG74200.1"/>
    <property type="molecule type" value="Genomic_DNA"/>
</dbReference>
<keyword evidence="2" id="KW-1185">Reference proteome</keyword>
<gene>
    <name evidence="1" type="ORF">NCTC10913_04580</name>
</gene>